<proteinExistence type="predicted"/>
<dbReference type="Proteomes" id="UP001198565">
    <property type="component" value="Unassembled WGS sequence"/>
</dbReference>
<sequence length="324" mass="35597">MSSSNAVPPPPRPATRASADRGPLPECLVELLRTGPFCVALRAAIEARGLTLHRLKDRLAEAGCPITVATLSAWQRGQHRPERSHALKALATLERILRLPAGALTALLEPPKPRGRWLDRAAGRPGMAEVWLGSLDGALTGVDPRWGTQLTCLSRHQVLELDAGGREARIWNRHVLRAECNGPDRYVVAYRADTPNPAPVLRTRGSCRVGRVVDDPRKGILAAELVFAEPLSRGQTVIVEYTYTHTQSPPLSRWSCVNLQGPVRECVVEVRFHPAAIPRTCHTFHLPHGAPTPSERLLRVAADHSAHTIGLDLPPSRFGVHWEW</sequence>
<name>A0ABS7QLV5_9ACTN</name>
<evidence type="ECO:0000313" key="3">
    <source>
        <dbReference type="Proteomes" id="UP001198565"/>
    </source>
</evidence>
<gene>
    <name evidence="2" type="ORF">K7472_04820</name>
</gene>
<dbReference type="RefSeq" id="WP_222974190.1">
    <property type="nucleotide sequence ID" value="NZ_JAINVZ010000002.1"/>
</dbReference>
<evidence type="ECO:0000313" key="2">
    <source>
        <dbReference type="EMBL" id="MBY8884168.1"/>
    </source>
</evidence>
<reference evidence="2 3" key="1">
    <citation type="submission" date="2021-08" db="EMBL/GenBank/DDBJ databases">
        <title>Streptomyces sp. PTM05 isolated from lichen.</title>
        <authorList>
            <person name="Somphong A."/>
            <person name="Phongsopitanun W."/>
            <person name="Tanasupawat S."/>
        </authorList>
    </citation>
    <scope>NUCLEOTIDE SEQUENCE [LARGE SCALE GENOMIC DNA]</scope>
    <source>
        <strain evidence="2 3">Ptm05</strain>
    </source>
</reference>
<organism evidence="2 3">
    <name type="scientific">Streptantibioticus parmotrematis</name>
    <dbReference type="NCBI Taxonomy" id="2873249"/>
    <lineage>
        <taxon>Bacteria</taxon>
        <taxon>Bacillati</taxon>
        <taxon>Actinomycetota</taxon>
        <taxon>Actinomycetes</taxon>
        <taxon>Kitasatosporales</taxon>
        <taxon>Streptomycetaceae</taxon>
        <taxon>Streptantibioticus</taxon>
    </lineage>
</organism>
<keyword evidence="3" id="KW-1185">Reference proteome</keyword>
<accession>A0ABS7QLV5</accession>
<evidence type="ECO:0000256" key="1">
    <source>
        <dbReference type="SAM" id="MobiDB-lite"/>
    </source>
</evidence>
<dbReference type="EMBL" id="JAINVZ010000002">
    <property type="protein sequence ID" value="MBY8884168.1"/>
    <property type="molecule type" value="Genomic_DNA"/>
</dbReference>
<protein>
    <submittedName>
        <fullName evidence="2">Transcriptional regulator</fullName>
    </submittedName>
</protein>
<comment type="caution">
    <text evidence="2">The sequence shown here is derived from an EMBL/GenBank/DDBJ whole genome shotgun (WGS) entry which is preliminary data.</text>
</comment>
<feature type="region of interest" description="Disordered" evidence="1">
    <location>
        <begin position="1"/>
        <end position="20"/>
    </location>
</feature>